<protein>
    <recommendedName>
        <fullName evidence="1">F-box domain-containing protein</fullName>
    </recommendedName>
</protein>
<dbReference type="Pfam" id="PF00646">
    <property type="entry name" value="F-box"/>
    <property type="match status" value="1"/>
</dbReference>
<evidence type="ECO:0000313" key="2">
    <source>
        <dbReference type="EMBL" id="CAL5091754.1"/>
    </source>
</evidence>
<keyword evidence="3" id="KW-1185">Reference proteome</keyword>
<dbReference type="AlphaFoldDB" id="A0ABC9GE45"/>
<name>A0ABC9GE45_9POAL</name>
<organism evidence="2 3">
    <name type="scientific">Urochloa decumbens</name>
    <dbReference type="NCBI Taxonomy" id="240449"/>
    <lineage>
        <taxon>Eukaryota</taxon>
        <taxon>Viridiplantae</taxon>
        <taxon>Streptophyta</taxon>
        <taxon>Embryophyta</taxon>
        <taxon>Tracheophyta</taxon>
        <taxon>Spermatophyta</taxon>
        <taxon>Magnoliopsida</taxon>
        <taxon>Liliopsida</taxon>
        <taxon>Poales</taxon>
        <taxon>Poaceae</taxon>
        <taxon>PACMAD clade</taxon>
        <taxon>Panicoideae</taxon>
        <taxon>Panicodae</taxon>
        <taxon>Paniceae</taxon>
        <taxon>Melinidinae</taxon>
        <taxon>Urochloa</taxon>
    </lineage>
</organism>
<dbReference type="InterPro" id="IPR036047">
    <property type="entry name" value="F-box-like_dom_sf"/>
</dbReference>
<dbReference type="EMBL" id="OZ075118">
    <property type="protein sequence ID" value="CAL5091754.1"/>
    <property type="molecule type" value="Genomic_DNA"/>
</dbReference>
<dbReference type="PANTHER" id="PTHR34591">
    <property type="entry name" value="OS03G0653100 PROTEIN-RELATED"/>
    <property type="match status" value="1"/>
</dbReference>
<evidence type="ECO:0000313" key="3">
    <source>
        <dbReference type="Proteomes" id="UP001497457"/>
    </source>
</evidence>
<dbReference type="SUPFAM" id="SSF81383">
    <property type="entry name" value="F-box domain"/>
    <property type="match status" value="1"/>
</dbReference>
<feature type="domain" description="F-box" evidence="1">
    <location>
        <begin position="1"/>
        <end position="45"/>
    </location>
</feature>
<accession>A0ABC9GE45</accession>
<sequence length="522" mass="60403">MDLLPQELIGDILQRLPAREIAVCRTVSKDLRAVIDGRGLLVVHLAPRGLRGVFINFTGQDEPYFFSRRERAVPRVDGELNFLPEIELVREALHHSNGLLLVQDWGTLFVCNPATRRWAQLPSRSSKGFGDTEHLVFDPTVSLHYEVISFAEAPRKPKIPIQPDIERPSWCKTSFPEYTDEEIENLPYTLRAKYDHEAQIKGSVEWPPSSHMAQVFSSRTGQWEERAFVREDDVTVTLMDVWSDPWGPEMSYKATRCNAVYWQGAFYIHCRGGFVMRLSLLQQKYKVIKTPRLDNVFTRPKLDVDKFLSKEGPYRNKEYCLREFQKEHKYLDSAKPSMHFGKSEHGIYYTALLWYQLCIWVLHEASECHPTPEWELKHKVDIGPSFRQHYTREERKEIMESWSLDCGKEGSANQIDCGWDSDDDSGINVEGDDGSSNGGVYYCNMSRHMDLLGYHPSKEIVFLGNRFDGFSYYLDSSKLQFLGNFYPEGCVHSLVAFTHESFIYTPCMHDLLPNQKKNTTHD</sequence>
<dbReference type="SMART" id="SM00256">
    <property type="entry name" value="FBOX"/>
    <property type="match status" value="1"/>
</dbReference>
<proteinExistence type="predicted"/>
<dbReference type="PROSITE" id="PS50181">
    <property type="entry name" value="FBOX"/>
    <property type="match status" value="1"/>
</dbReference>
<evidence type="ECO:0000259" key="1">
    <source>
        <dbReference type="PROSITE" id="PS50181"/>
    </source>
</evidence>
<dbReference type="Proteomes" id="UP001497457">
    <property type="component" value="Chromosome 8b"/>
</dbReference>
<dbReference type="PANTHER" id="PTHR34591:SF28">
    <property type="entry name" value="F-BOX DOMAIN-CONTAINING PROTEIN"/>
    <property type="match status" value="1"/>
</dbReference>
<dbReference type="InterPro" id="IPR001810">
    <property type="entry name" value="F-box_dom"/>
</dbReference>
<gene>
    <name evidence="2" type="ORF">URODEC1_LOCUS114538</name>
</gene>
<reference evidence="2" key="1">
    <citation type="submission" date="2024-10" db="EMBL/GenBank/DDBJ databases">
        <authorList>
            <person name="Ryan C."/>
        </authorList>
    </citation>
    <scope>NUCLEOTIDE SEQUENCE [LARGE SCALE GENOMIC DNA]</scope>
</reference>